<reference evidence="1 2" key="1">
    <citation type="submission" date="2014-03" db="EMBL/GenBank/DDBJ databases">
        <title>Draft genome of the hookworm Oesophagostomum dentatum.</title>
        <authorList>
            <person name="Mitreva M."/>
        </authorList>
    </citation>
    <scope>NUCLEOTIDE SEQUENCE [LARGE SCALE GENOMIC DNA]</scope>
    <source>
        <strain evidence="1 2">OD-Hann</strain>
    </source>
</reference>
<dbReference type="EMBL" id="KN571821">
    <property type="protein sequence ID" value="KHJ83780.1"/>
    <property type="molecule type" value="Genomic_DNA"/>
</dbReference>
<protein>
    <submittedName>
        <fullName evidence="1">Uncharacterized protein</fullName>
    </submittedName>
</protein>
<proteinExistence type="predicted"/>
<sequence>MKRSSNHWDSSLRRETLRISFCRVHRDAGRLLLSGQWQESRWENMSKMLFWN</sequence>
<evidence type="ECO:0000313" key="1">
    <source>
        <dbReference type="EMBL" id="KHJ83780.1"/>
    </source>
</evidence>
<name>A0A0B1SKP7_OESDE</name>
<gene>
    <name evidence="1" type="ORF">OESDEN_16517</name>
</gene>
<dbReference type="Proteomes" id="UP000053660">
    <property type="component" value="Unassembled WGS sequence"/>
</dbReference>
<organism evidence="1 2">
    <name type="scientific">Oesophagostomum dentatum</name>
    <name type="common">Nodular worm</name>
    <dbReference type="NCBI Taxonomy" id="61180"/>
    <lineage>
        <taxon>Eukaryota</taxon>
        <taxon>Metazoa</taxon>
        <taxon>Ecdysozoa</taxon>
        <taxon>Nematoda</taxon>
        <taxon>Chromadorea</taxon>
        <taxon>Rhabditida</taxon>
        <taxon>Rhabditina</taxon>
        <taxon>Rhabditomorpha</taxon>
        <taxon>Strongyloidea</taxon>
        <taxon>Strongylidae</taxon>
        <taxon>Oesophagostomum</taxon>
    </lineage>
</organism>
<accession>A0A0B1SKP7</accession>
<keyword evidence="2" id="KW-1185">Reference proteome</keyword>
<dbReference type="AlphaFoldDB" id="A0A0B1SKP7"/>
<evidence type="ECO:0000313" key="2">
    <source>
        <dbReference type="Proteomes" id="UP000053660"/>
    </source>
</evidence>